<dbReference type="SUPFAM" id="SSF46785">
    <property type="entry name" value="Winged helix' DNA-binding domain"/>
    <property type="match status" value="1"/>
</dbReference>
<dbReference type="Gene3D" id="1.10.10.10">
    <property type="entry name" value="Winged helix-like DNA-binding domain superfamily/Winged helix DNA-binding domain"/>
    <property type="match status" value="1"/>
</dbReference>
<reference evidence="2 3" key="1">
    <citation type="submission" date="2018-08" db="EMBL/GenBank/DDBJ databases">
        <title>Bacillus jemisoniae sp. nov., Bacillus chryseoplanitiae sp. nov., Bacillus resnikiae sp. nov., and Bacillus frankliniae sp. nov., isolated from Viking spacecraft and associated surfaces.</title>
        <authorList>
            <person name="Seuylemezian A."/>
            <person name="Vaishampayan P."/>
        </authorList>
    </citation>
    <scope>NUCLEOTIDE SEQUENCE [LARGE SCALE GENOMIC DNA]</scope>
    <source>
        <strain evidence="2 3">JJ-247</strain>
    </source>
</reference>
<sequence>MTNKAEILMHPVRMKIAQALMRNNEEGLTPLGMLDIIQDVPQATLYRHIQVMFDAGVLRIVKEKKIRSVSEKYYALNEDAARLDSEEWKKTSKEKKLNYISFYQLSLLTQYQNYLSTLEKKNSTEDQATFSLLELKIADQDFDSFHRELNDLMHKYYKLKKEDENLPTRTIAVTIIPES</sequence>
<name>A0A398AWJ5_9BACI</name>
<evidence type="ECO:0000256" key="1">
    <source>
        <dbReference type="ARBA" id="ARBA00023125"/>
    </source>
</evidence>
<comment type="caution">
    <text evidence="2">The sequence shown here is derived from an EMBL/GenBank/DDBJ whole genome shotgun (WGS) entry which is preliminary data.</text>
</comment>
<dbReference type="InterPro" id="IPR036390">
    <property type="entry name" value="WH_DNA-bd_sf"/>
</dbReference>
<keyword evidence="1" id="KW-0238">DNA-binding</keyword>
<dbReference type="CDD" id="cd00090">
    <property type="entry name" value="HTH_ARSR"/>
    <property type="match status" value="1"/>
</dbReference>
<proteinExistence type="predicted"/>
<dbReference type="InterPro" id="IPR036388">
    <property type="entry name" value="WH-like_DNA-bd_sf"/>
</dbReference>
<dbReference type="Pfam" id="PF12840">
    <property type="entry name" value="HTH_20"/>
    <property type="match status" value="1"/>
</dbReference>
<protein>
    <submittedName>
        <fullName evidence="2">Transcriptional regulator</fullName>
    </submittedName>
</protein>
<organism evidence="2 3">
    <name type="scientific">Mesobacillus zeae</name>
    <dbReference type="NCBI Taxonomy" id="1917180"/>
    <lineage>
        <taxon>Bacteria</taxon>
        <taxon>Bacillati</taxon>
        <taxon>Bacillota</taxon>
        <taxon>Bacilli</taxon>
        <taxon>Bacillales</taxon>
        <taxon>Bacillaceae</taxon>
        <taxon>Mesobacillus</taxon>
    </lineage>
</organism>
<dbReference type="OrthoDB" id="5949858at2"/>
<dbReference type="Proteomes" id="UP000265816">
    <property type="component" value="Unassembled WGS sequence"/>
</dbReference>
<dbReference type="EMBL" id="QWVT01000045">
    <property type="protein sequence ID" value="RID81971.1"/>
    <property type="molecule type" value="Genomic_DNA"/>
</dbReference>
<dbReference type="GO" id="GO:0003677">
    <property type="term" value="F:DNA binding"/>
    <property type="evidence" value="ECO:0007669"/>
    <property type="project" value="UniProtKB-KW"/>
</dbReference>
<dbReference type="Gene3D" id="6.10.140.2180">
    <property type="match status" value="1"/>
</dbReference>
<dbReference type="AlphaFoldDB" id="A0A398AWJ5"/>
<dbReference type="InterPro" id="IPR011991">
    <property type="entry name" value="ArsR-like_HTH"/>
</dbReference>
<gene>
    <name evidence="2" type="ORF">D1970_20520</name>
</gene>
<dbReference type="NCBIfam" id="NF005061">
    <property type="entry name" value="PRK06474.1"/>
    <property type="match status" value="1"/>
</dbReference>
<keyword evidence="3" id="KW-1185">Reference proteome</keyword>
<evidence type="ECO:0000313" key="3">
    <source>
        <dbReference type="Proteomes" id="UP000265816"/>
    </source>
</evidence>
<dbReference type="RefSeq" id="WP_119114731.1">
    <property type="nucleotide sequence ID" value="NZ_CBCSEO010000020.1"/>
</dbReference>
<accession>A0A398AWJ5</accession>
<evidence type="ECO:0000313" key="2">
    <source>
        <dbReference type="EMBL" id="RID81971.1"/>
    </source>
</evidence>